<proteinExistence type="predicted"/>
<evidence type="ECO:0000256" key="4">
    <source>
        <dbReference type="ARBA" id="ARBA00022692"/>
    </source>
</evidence>
<dbReference type="Proteomes" id="UP000198901">
    <property type="component" value="Unassembled WGS sequence"/>
</dbReference>
<evidence type="ECO:0000256" key="5">
    <source>
        <dbReference type="ARBA" id="ARBA00022989"/>
    </source>
</evidence>
<name>A0A1G9YL78_9BACT</name>
<keyword evidence="5 8" id="KW-1133">Transmembrane helix</keyword>
<evidence type="ECO:0000256" key="1">
    <source>
        <dbReference type="ARBA" id="ARBA00004377"/>
    </source>
</evidence>
<keyword evidence="4 8" id="KW-0812">Transmembrane</keyword>
<protein>
    <submittedName>
        <fullName evidence="10">SanA protein</fullName>
    </submittedName>
</protein>
<organism evidence="10 11">
    <name type="scientific">Siphonobacter aquaeclarae</name>
    <dbReference type="NCBI Taxonomy" id="563176"/>
    <lineage>
        <taxon>Bacteria</taxon>
        <taxon>Pseudomonadati</taxon>
        <taxon>Bacteroidota</taxon>
        <taxon>Cytophagia</taxon>
        <taxon>Cytophagales</taxon>
        <taxon>Cytophagaceae</taxon>
        <taxon>Siphonobacter</taxon>
    </lineage>
</organism>
<keyword evidence="6 8" id="KW-0472">Membrane</keyword>
<feature type="transmembrane region" description="Helical" evidence="8">
    <location>
        <begin position="27"/>
        <end position="48"/>
    </location>
</feature>
<evidence type="ECO:0000259" key="9">
    <source>
        <dbReference type="Pfam" id="PF02698"/>
    </source>
</evidence>
<keyword evidence="11" id="KW-1185">Reference proteome</keyword>
<dbReference type="InterPro" id="IPR003848">
    <property type="entry name" value="DUF218"/>
</dbReference>
<feature type="domain" description="DUF218" evidence="9">
    <location>
        <begin position="66"/>
        <end position="205"/>
    </location>
</feature>
<dbReference type="Pfam" id="PF02698">
    <property type="entry name" value="DUF218"/>
    <property type="match status" value="1"/>
</dbReference>
<keyword evidence="3" id="KW-0997">Cell inner membrane</keyword>
<sequence>MHVRTLFYGVSRRGTYSLHWVKKVIKWSVKLGFVVLIVILSCNVWVVWSTRDQNYYFVKSLPANDVGLVLGTSKYVASGRENLFFRYRMEAAARLYREGKIKVLILSGNNDSEYYNEPRDMEQALVSLGVPANVIQHDFAGKRTYDSIVRCREVFKHKNVTVISQPFHNARALFLADQLGVEAVAFAAQDVPNGYSVRTLVREYLARPMAVVDVFFRNPPLIRHNQPIDRKKKPAPAQEEI</sequence>
<evidence type="ECO:0000256" key="6">
    <source>
        <dbReference type="ARBA" id="ARBA00023136"/>
    </source>
</evidence>
<dbReference type="InterPro" id="IPR051599">
    <property type="entry name" value="Cell_Envelope_Assoc"/>
</dbReference>
<evidence type="ECO:0000256" key="2">
    <source>
        <dbReference type="ARBA" id="ARBA00022475"/>
    </source>
</evidence>
<gene>
    <name evidence="10" type="ORF">SAMN04488090_4976</name>
</gene>
<evidence type="ECO:0000256" key="7">
    <source>
        <dbReference type="ARBA" id="ARBA00037355"/>
    </source>
</evidence>
<evidence type="ECO:0000313" key="11">
    <source>
        <dbReference type="Proteomes" id="UP000198901"/>
    </source>
</evidence>
<comment type="subcellular location">
    <subcellularLocation>
        <location evidence="1">Cell inner membrane</location>
        <topology evidence="1">Single-pass membrane protein</topology>
    </subcellularLocation>
</comment>
<evidence type="ECO:0000256" key="8">
    <source>
        <dbReference type="SAM" id="Phobius"/>
    </source>
</evidence>
<dbReference type="EMBL" id="FNGS01000014">
    <property type="protein sequence ID" value="SDN09840.1"/>
    <property type="molecule type" value="Genomic_DNA"/>
</dbReference>
<dbReference type="RefSeq" id="WP_093209202.1">
    <property type="nucleotide sequence ID" value="NZ_FNGS01000014.1"/>
</dbReference>
<comment type="function">
    <text evidence="7">Participates in the barrier function of the cell envelope.</text>
</comment>
<reference evidence="10 11" key="1">
    <citation type="submission" date="2016-10" db="EMBL/GenBank/DDBJ databases">
        <authorList>
            <person name="de Groot N.N."/>
        </authorList>
    </citation>
    <scope>NUCLEOTIDE SEQUENCE [LARGE SCALE GENOMIC DNA]</scope>
    <source>
        <strain evidence="10 11">DSM 21668</strain>
    </source>
</reference>
<dbReference type="PANTHER" id="PTHR30336:SF0">
    <property type="entry name" value="PROTEIN SANA"/>
    <property type="match status" value="1"/>
</dbReference>
<dbReference type="GO" id="GO:0005886">
    <property type="term" value="C:plasma membrane"/>
    <property type="evidence" value="ECO:0007669"/>
    <property type="project" value="UniProtKB-SubCell"/>
</dbReference>
<evidence type="ECO:0000256" key="3">
    <source>
        <dbReference type="ARBA" id="ARBA00022519"/>
    </source>
</evidence>
<evidence type="ECO:0000313" key="10">
    <source>
        <dbReference type="EMBL" id="SDN09840.1"/>
    </source>
</evidence>
<dbReference type="PANTHER" id="PTHR30336">
    <property type="entry name" value="INNER MEMBRANE PROTEIN, PROBABLE PERMEASE"/>
    <property type="match status" value="1"/>
</dbReference>
<accession>A0A1G9YL78</accession>
<dbReference type="STRING" id="563176.SAMN04488090_4976"/>
<dbReference type="OrthoDB" id="9782395at2"/>
<keyword evidence="2" id="KW-1003">Cell membrane</keyword>
<dbReference type="CDD" id="cd06259">
    <property type="entry name" value="YdcF-like"/>
    <property type="match status" value="1"/>
</dbReference>
<dbReference type="AlphaFoldDB" id="A0A1G9YL78"/>